<feature type="chain" id="PRO_5035234883" description="Tyrosine-protein kinase ephrin type A/B receptor-like domain-containing protein" evidence="3">
    <location>
        <begin position="33"/>
        <end position="1666"/>
    </location>
</feature>
<sequence length="1666" mass="172475">MGTGERGKCYTWFWQLALLLLWSVCVLPRGSSLEQQAPKVSDSLWGEQAVVLNLSTVKVSSDGSSTILANFTGPGGCPTGNLFLVFSNATPTGGDVSIPGEMNSQCQTASFLTGTTADFYSIQPGAYRVRLLLGLAKRLIPFSATAAQDRGSNSSSSLGKIRANTTLITVARAAVADFLGQSSLTSRMHATVTLTVGLDGPVELPTSLGLRVWDPSAVEVSPASLTWQPGEADSRAFTLRLTRAAPSGQAAPWAELVRVENVRFSNGVPPHLEIRAPRPKFFVVPNQVLYRSPNDPVGDGSSDSGNPRISNSGGVGGAVVLSAPGISQMGSVNVEVRRTDFSPFGSTFQYRANVLQVAGCSSPACPTAVSASGLTLRFSADNTSAFANIAINWTALPLEAALAVKLHLTPIENAEVVEPPASTVSLYVYGSMYGTCPAGTIGPWQDPAAPALQPRAGNEVATQTALSDAVPPMPPSRDADEFAARGSAGQAAPSPPLTSAVPSPPRSPCNAKSMVQGLLDYNPTEAMLPALTACAGGEVVAVQPVRKTLSEDQPPPLSAPGTFQGLPAAPEPPQPSPLPSGDGAGTVVKTVDLLVPYDQDAVSVFIPLGSVNETVLVMHTNCSPAPRLMQQTVPSASKAGGVVAWAELTLPTHLELCFILLQVFASVWSGDATQQQQPQPGGDRNSTATARPRPPAASRGKSSPPTSAGTGQVSSQASGGAAWIADVSDRPPLMSTRTPPSALPSTAPVASGLGPIRGSVRILSMAPLRKFNVTLRPRSNPDIFSAGALSLYLVHRPSGRCLPLCGLASPVLNAAGAQLFGDNFDPVSQSQLDKAGFTLIQAIRGNPDAVALLDEARGPGGGSSGRVSAFGHRRILHVGKLLRRWLATRLPAGWFDAAGPEGCSGGSRSAQVRLRRGMMQDRLDAFARRRVLQQNGSSPPPQAQASSPLTPTPTPCPPAFVPERAGSPAEDARSVLAPSSSSAPTTLSPISHMSPAAQATSPLAPPPVPPPVPGPGPSRGPVPSYPGTSSRALTMPDGFDLAGGLGDGRTIHMLFNPEFVEWCHPADAQVVDLALMTAPYELGLEASSLGMKLQLGSVGSDDGGVGNASEVVLGPTTRSQLLQQLREAAAGRGGDALAGDAMPPESPDNCTTHPYLPKTDKRIDVWLIAPDGVSAALMKLGLYVDFKAAATSGCQNITQSRNSTEASPSTTGSNPSSSIGTGNVSASGAPPNAVGRAPITVEQLPPPAARSSAPWITTSSSSQPTYMSLPSPLSLWTACRPCGAGSFSSTMNATVCQPCSPGTASNGTYNKECAVCDPGTFAAQTGSTSCRPCYAGSYTPRHSSTICIVCPEGTTSLTDGARECVVPPQPSKGNTAIVVSFQVVLNMSATGNASAVQVASATGMSDAPADTIFRMLIAADTAAALRIPPSMVRVTLMEVSPSTFLVNVSATMPLGQNPSSNTGSFQGGVPPGSAGTSPEVDADTLINRLVGNPEGSFPRTKEATGGSLQVQHVQRQVVVLDDQMRGINPHAVVWPTLAVTALLALAVGVACRRYCRRRRARLGLSLPPISDALGRFCTWKYPTSPPPSAHFTYGRFMNLELQDQSPGLSAARHRIGRTCSKSNLPSLGMSLGSDSSDMLTTGSNANADLDGIAMMYTRDVLAAPRI</sequence>
<dbReference type="InterPro" id="IPR011641">
    <property type="entry name" value="Tyr-kin_ephrin_A/B_rcpt-like"/>
</dbReference>
<evidence type="ECO:0000256" key="1">
    <source>
        <dbReference type="SAM" id="MobiDB-lite"/>
    </source>
</evidence>
<dbReference type="PANTHER" id="PTHR46967:SF1">
    <property type="entry name" value="KERATIN-ASSOCIATED PROTEIN 16-1-LIKE"/>
    <property type="match status" value="1"/>
</dbReference>
<feature type="compositionally biased region" description="Polar residues" evidence="1">
    <location>
        <begin position="706"/>
        <end position="718"/>
    </location>
</feature>
<evidence type="ECO:0000256" key="3">
    <source>
        <dbReference type="SAM" id="SignalP"/>
    </source>
</evidence>
<feature type="compositionally biased region" description="Low complexity" evidence="1">
    <location>
        <begin position="684"/>
        <end position="705"/>
    </location>
</feature>
<feature type="region of interest" description="Disordered" evidence="1">
    <location>
        <begin position="1198"/>
        <end position="1265"/>
    </location>
</feature>
<dbReference type="Gene3D" id="2.10.50.10">
    <property type="entry name" value="Tumor Necrosis Factor Receptor, subunit A, domain 2"/>
    <property type="match status" value="2"/>
</dbReference>
<dbReference type="EMBL" id="BNCO01000004">
    <property type="protein sequence ID" value="GIL47391.1"/>
    <property type="molecule type" value="Genomic_DNA"/>
</dbReference>
<reference evidence="5" key="1">
    <citation type="journal article" date="2021" name="Proc. Natl. Acad. Sci. U.S.A.">
        <title>Three genomes in the algal genus Volvox reveal the fate of a haploid sex-determining region after a transition to homothallism.</title>
        <authorList>
            <person name="Yamamoto K."/>
            <person name="Hamaji T."/>
            <person name="Kawai-Toyooka H."/>
            <person name="Matsuzaki R."/>
            <person name="Takahashi F."/>
            <person name="Nishimura Y."/>
            <person name="Kawachi M."/>
            <person name="Noguchi H."/>
            <person name="Minakuchi Y."/>
            <person name="Umen J.G."/>
            <person name="Toyoda A."/>
            <person name="Nozaki H."/>
        </authorList>
    </citation>
    <scope>NUCLEOTIDE SEQUENCE</scope>
    <source>
        <strain evidence="5">NIES-3780</strain>
    </source>
</reference>
<protein>
    <recommendedName>
        <fullName evidence="4">Tyrosine-protein kinase ephrin type A/B receptor-like domain-containing protein</fullName>
    </recommendedName>
</protein>
<evidence type="ECO:0000313" key="5">
    <source>
        <dbReference type="EMBL" id="GIL47391.1"/>
    </source>
</evidence>
<proteinExistence type="predicted"/>
<accession>A0A8J4AT84</accession>
<keyword evidence="3" id="KW-0732">Signal</keyword>
<feature type="region of interest" description="Disordered" evidence="1">
    <location>
        <begin position="1457"/>
        <end position="1480"/>
    </location>
</feature>
<name>A0A8J4AT84_9CHLO</name>
<feature type="transmembrane region" description="Helical" evidence="2">
    <location>
        <begin position="1532"/>
        <end position="1551"/>
    </location>
</feature>
<dbReference type="SUPFAM" id="SSF57184">
    <property type="entry name" value="Growth factor receptor domain"/>
    <property type="match status" value="1"/>
</dbReference>
<dbReference type="PANTHER" id="PTHR46967">
    <property type="entry name" value="INSULIN-LIKE GROWTH FACTOR BINDING PROTEIN,N-TERMINAL"/>
    <property type="match status" value="1"/>
</dbReference>
<feature type="compositionally biased region" description="Pro residues" evidence="1">
    <location>
        <begin position="950"/>
        <end position="960"/>
    </location>
</feature>
<feature type="region of interest" description="Disordered" evidence="1">
    <location>
        <begin position="672"/>
        <end position="750"/>
    </location>
</feature>
<feature type="domain" description="Tyrosine-protein kinase ephrin type A/B receptor-like" evidence="4">
    <location>
        <begin position="1319"/>
        <end position="1362"/>
    </location>
</feature>
<feature type="region of interest" description="Disordered" evidence="1">
    <location>
        <begin position="447"/>
        <end position="511"/>
    </location>
</feature>
<keyword evidence="2" id="KW-0472">Membrane</keyword>
<organism evidence="5 6">
    <name type="scientific">Volvox africanus</name>
    <dbReference type="NCBI Taxonomy" id="51714"/>
    <lineage>
        <taxon>Eukaryota</taxon>
        <taxon>Viridiplantae</taxon>
        <taxon>Chlorophyta</taxon>
        <taxon>core chlorophytes</taxon>
        <taxon>Chlorophyceae</taxon>
        <taxon>CS clade</taxon>
        <taxon>Chlamydomonadales</taxon>
        <taxon>Volvocaceae</taxon>
        <taxon>Volvox</taxon>
    </lineage>
</organism>
<dbReference type="InterPro" id="IPR009030">
    <property type="entry name" value="Growth_fac_rcpt_cys_sf"/>
</dbReference>
<dbReference type="CDD" id="cd00185">
    <property type="entry name" value="TNFRSF"/>
    <property type="match status" value="1"/>
</dbReference>
<dbReference type="Proteomes" id="UP000747399">
    <property type="component" value="Unassembled WGS sequence"/>
</dbReference>
<feature type="compositionally biased region" description="Low complexity" evidence="1">
    <location>
        <begin position="976"/>
        <end position="989"/>
    </location>
</feature>
<comment type="caution">
    <text evidence="5">The sequence shown here is derived from an EMBL/GenBank/DDBJ whole genome shotgun (WGS) entry which is preliminary data.</text>
</comment>
<feature type="region of interest" description="Disordered" evidence="1">
    <location>
        <begin position="549"/>
        <end position="582"/>
    </location>
</feature>
<feature type="compositionally biased region" description="Low complexity" evidence="1">
    <location>
        <begin position="1207"/>
        <end position="1223"/>
    </location>
</feature>
<evidence type="ECO:0000313" key="6">
    <source>
        <dbReference type="Proteomes" id="UP000747399"/>
    </source>
</evidence>
<keyword evidence="2" id="KW-0812">Transmembrane</keyword>
<keyword evidence="2" id="KW-1133">Transmembrane helix</keyword>
<feature type="compositionally biased region" description="Pro residues" evidence="1">
    <location>
        <begin position="569"/>
        <end position="578"/>
    </location>
</feature>
<keyword evidence="6" id="KW-1185">Reference proteome</keyword>
<feature type="region of interest" description="Disordered" evidence="1">
    <location>
        <begin position="1132"/>
        <end position="1155"/>
    </location>
</feature>
<dbReference type="SMART" id="SM01411">
    <property type="entry name" value="Ephrin_rec_like"/>
    <property type="match status" value="2"/>
</dbReference>
<evidence type="ECO:0000259" key="4">
    <source>
        <dbReference type="Pfam" id="PF07699"/>
    </source>
</evidence>
<dbReference type="Pfam" id="PF07699">
    <property type="entry name" value="Ephrin_rec_like"/>
    <property type="match status" value="1"/>
</dbReference>
<feature type="compositionally biased region" description="Pro residues" evidence="1">
    <location>
        <begin position="1003"/>
        <end position="1024"/>
    </location>
</feature>
<feature type="signal peptide" evidence="3">
    <location>
        <begin position="1"/>
        <end position="32"/>
    </location>
</feature>
<gene>
    <name evidence="5" type="ORF">Vafri_4216</name>
</gene>
<feature type="region of interest" description="Disordered" evidence="1">
    <location>
        <begin position="933"/>
        <end position="1036"/>
    </location>
</feature>
<evidence type="ECO:0000256" key="2">
    <source>
        <dbReference type="SAM" id="Phobius"/>
    </source>
</evidence>